<keyword evidence="1" id="KW-1133">Transmembrane helix</keyword>
<keyword evidence="1" id="KW-0472">Membrane</keyword>
<organism evidence="3 4">
    <name type="scientific">Pogonomyrmex barbatus</name>
    <name type="common">red harvester ant</name>
    <dbReference type="NCBI Taxonomy" id="144034"/>
    <lineage>
        <taxon>Eukaryota</taxon>
        <taxon>Metazoa</taxon>
        <taxon>Ecdysozoa</taxon>
        <taxon>Arthropoda</taxon>
        <taxon>Hexapoda</taxon>
        <taxon>Insecta</taxon>
        <taxon>Pterygota</taxon>
        <taxon>Neoptera</taxon>
        <taxon>Endopterygota</taxon>
        <taxon>Hymenoptera</taxon>
        <taxon>Apocrita</taxon>
        <taxon>Aculeata</taxon>
        <taxon>Formicoidea</taxon>
        <taxon>Formicidae</taxon>
        <taxon>Myrmicinae</taxon>
        <taxon>Pogonomyrmex</taxon>
    </lineage>
</organism>
<feature type="chain" id="PRO_5026882119" evidence="2">
    <location>
        <begin position="20"/>
        <end position="164"/>
    </location>
</feature>
<gene>
    <name evidence="4" type="primary">LOC105432821</name>
</gene>
<dbReference type="GeneID" id="105432821"/>
<dbReference type="RefSeq" id="XP_011646085.1">
    <property type="nucleotide sequence ID" value="XM_011647783.2"/>
</dbReference>
<dbReference type="GO" id="GO:0016020">
    <property type="term" value="C:membrane"/>
    <property type="evidence" value="ECO:0007669"/>
    <property type="project" value="TreeGrafter"/>
</dbReference>
<feature type="transmembrane region" description="Helical" evidence="1">
    <location>
        <begin position="107"/>
        <end position="123"/>
    </location>
</feature>
<dbReference type="OrthoDB" id="6627826at2759"/>
<dbReference type="KEGG" id="pbar:105432821"/>
<accession>A0A6I9WS89</accession>
<proteinExistence type="predicted"/>
<evidence type="ECO:0000313" key="4">
    <source>
        <dbReference type="RefSeq" id="XP_011646085.1"/>
    </source>
</evidence>
<dbReference type="AlphaFoldDB" id="A0A6I9WS89"/>
<feature type="signal peptide" evidence="2">
    <location>
        <begin position="1"/>
        <end position="19"/>
    </location>
</feature>
<dbReference type="InterPro" id="IPR012464">
    <property type="entry name" value="DUF1676"/>
</dbReference>
<keyword evidence="2" id="KW-0732">Signal</keyword>
<feature type="non-terminal residue" evidence="4">
    <location>
        <position position="164"/>
    </location>
</feature>
<evidence type="ECO:0000256" key="1">
    <source>
        <dbReference type="SAM" id="Phobius"/>
    </source>
</evidence>
<evidence type="ECO:0000256" key="2">
    <source>
        <dbReference type="SAM" id="SignalP"/>
    </source>
</evidence>
<keyword evidence="1" id="KW-0812">Transmembrane</keyword>
<reference evidence="4" key="1">
    <citation type="submission" date="2025-08" db="UniProtKB">
        <authorList>
            <consortium name="RefSeq"/>
        </authorList>
    </citation>
    <scope>IDENTIFICATION</scope>
</reference>
<keyword evidence="3" id="KW-1185">Reference proteome</keyword>
<dbReference type="PANTHER" id="PTHR21879">
    <property type="entry name" value="FI03362P-RELATED-RELATED"/>
    <property type="match status" value="1"/>
</dbReference>
<name>A0A6I9WS89_9HYME</name>
<feature type="transmembrane region" description="Helical" evidence="1">
    <location>
        <begin position="77"/>
        <end position="95"/>
    </location>
</feature>
<dbReference type="Pfam" id="PF07898">
    <property type="entry name" value="DUF1676"/>
    <property type="match status" value="1"/>
</dbReference>
<dbReference type="CTD" id="40769"/>
<sequence>MLLLYVLLFLPVLVSPAQGSQSIKTLDREMLQKNKSRDSLNRIGESFLNAVDTLLPVSKSYDDVEGRKDKKFKLNKYVLPLLVGFLLIKSILLPITLKALAVLSGKAVVLSLMSLILAAIIGLKKVAQKESDYEVINKHRRQDVYDFVDDVQEFEPYRFYKERR</sequence>
<evidence type="ECO:0000313" key="3">
    <source>
        <dbReference type="Proteomes" id="UP000504615"/>
    </source>
</evidence>
<dbReference type="Proteomes" id="UP000504615">
    <property type="component" value="Unplaced"/>
</dbReference>
<protein>
    <submittedName>
        <fullName evidence="4">Uncharacterized protein LOC105432821</fullName>
    </submittedName>
</protein>